<evidence type="ECO:0000256" key="2">
    <source>
        <dbReference type="SAM" id="Phobius"/>
    </source>
</evidence>
<name>A0A5C3EW36_9BASI</name>
<evidence type="ECO:0008006" key="5">
    <source>
        <dbReference type="Google" id="ProtNLM"/>
    </source>
</evidence>
<evidence type="ECO:0000313" key="4">
    <source>
        <dbReference type="Proteomes" id="UP000323386"/>
    </source>
</evidence>
<gene>
    <name evidence="3" type="ORF">PSFLO_01237</name>
</gene>
<keyword evidence="4" id="KW-1185">Reference proteome</keyword>
<feature type="region of interest" description="Disordered" evidence="1">
    <location>
        <begin position="307"/>
        <end position="339"/>
    </location>
</feature>
<sequence length="457" mass="50339">MSTTTTTATTLALPHILFILYLVLPPLNDAVERSTATRWTYTSILLALHALGLVILYHLSPAAAASASASTSPGLYDGQRGEPGWPEKRALLNIAIFAVANQNVVTVFRILRHVARLGGPRASPCSVGMPAWKRITTPTTGNERERQEEVPKRFGLERIRWAADGWMSLRGVGWKWGCAHRRSWPTWPDAVVRGGRSKWIGYNLVRLARNLLFPHSTNATLATRDSLILDLLNTLSQTRASLHTSCIRCQPLPALVLDTFLAGAQGVFALTTSYLVLSLVCVTLGLGTPQDWRPLFVGPPCATAIGTVNGRAPSSAPKEDDDDDDKTRPRARAPRQRSHGETLLTSLLAFTLSALLHSLPNYIMLHRLPLGSAAFFLVQPLGIALERLALKPLGLVRSDAWSGIAWVLLWFAATGALLMDEYVEAGFWYIDMVPHSLVRPLLETVTGYRFTKRDDWM</sequence>
<feature type="transmembrane region" description="Helical" evidence="2">
    <location>
        <begin position="400"/>
        <end position="419"/>
    </location>
</feature>
<evidence type="ECO:0000256" key="1">
    <source>
        <dbReference type="SAM" id="MobiDB-lite"/>
    </source>
</evidence>
<dbReference type="AlphaFoldDB" id="A0A5C3EW36"/>
<feature type="transmembrane region" description="Helical" evidence="2">
    <location>
        <begin position="6"/>
        <end position="27"/>
    </location>
</feature>
<dbReference type="Proteomes" id="UP000323386">
    <property type="component" value="Unassembled WGS sequence"/>
</dbReference>
<protein>
    <recommendedName>
        <fullName evidence="5">Wax synthase domain-containing protein</fullName>
    </recommendedName>
</protein>
<feature type="transmembrane region" description="Helical" evidence="2">
    <location>
        <begin position="342"/>
        <end position="364"/>
    </location>
</feature>
<evidence type="ECO:0000313" key="3">
    <source>
        <dbReference type="EMBL" id="SPO35766.1"/>
    </source>
</evidence>
<feature type="transmembrane region" description="Helical" evidence="2">
    <location>
        <begin position="370"/>
        <end position="388"/>
    </location>
</feature>
<reference evidence="3 4" key="1">
    <citation type="submission" date="2018-03" db="EMBL/GenBank/DDBJ databases">
        <authorList>
            <person name="Guldener U."/>
        </authorList>
    </citation>
    <scope>NUCLEOTIDE SEQUENCE [LARGE SCALE GENOMIC DNA]</scope>
    <source>
        <strain evidence="3 4">DAOM196992</strain>
    </source>
</reference>
<dbReference type="EMBL" id="OOIP01000002">
    <property type="protein sequence ID" value="SPO35766.1"/>
    <property type="molecule type" value="Genomic_DNA"/>
</dbReference>
<keyword evidence="2" id="KW-1133">Transmembrane helix</keyword>
<keyword evidence="2" id="KW-0812">Transmembrane</keyword>
<organism evidence="3 4">
    <name type="scientific">Pseudozyma flocculosa</name>
    <dbReference type="NCBI Taxonomy" id="84751"/>
    <lineage>
        <taxon>Eukaryota</taxon>
        <taxon>Fungi</taxon>
        <taxon>Dikarya</taxon>
        <taxon>Basidiomycota</taxon>
        <taxon>Ustilaginomycotina</taxon>
        <taxon>Ustilaginomycetes</taxon>
        <taxon>Ustilaginales</taxon>
        <taxon>Ustilaginaceae</taxon>
        <taxon>Pseudozyma</taxon>
    </lineage>
</organism>
<feature type="transmembrane region" description="Helical" evidence="2">
    <location>
        <begin position="39"/>
        <end position="59"/>
    </location>
</feature>
<accession>A0A5C3EW36</accession>
<proteinExistence type="predicted"/>
<dbReference type="OrthoDB" id="1077582at2759"/>
<keyword evidence="2" id="KW-0472">Membrane</keyword>